<dbReference type="AlphaFoldDB" id="A0A1H2S5X5"/>
<gene>
    <name evidence="1" type="ORF">SAMN04487960_10233</name>
</gene>
<dbReference type="EMBL" id="FNNE01000002">
    <property type="protein sequence ID" value="SDW27011.1"/>
    <property type="molecule type" value="Genomic_DNA"/>
</dbReference>
<organism evidence="1 2">
    <name type="scientific">Marinobacter mobilis</name>
    <dbReference type="NCBI Taxonomy" id="488533"/>
    <lineage>
        <taxon>Bacteria</taxon>
        <taxon>Pseudomonadati</taxon>
        <taxon>Pseudomonadota</taxon>
        <taxon>Gammaproteobacteria</taxon>
        <taxon>Pseudomonadales</taxon>
        <taxon>Marinobacteraceae</taxon>
        <taxon>Marinobacter</taxon>
    </lineage>
</organism>
<proteinExistence type="predicted"/>
<keyword evidence="2" id="KW-1185">Reference proteome</keyword>
<reference evidence="1 2" key="1">
    <citation type="submission" date="2016-10" db="EMBL/GenBank/DDBJ databases">
        <authorList>
            <person name="de Groot N.N."/>
        </authorList>
    </citation>
    <scope>NUCLEOTIDE SEQUENCE [LARGE SCALE GENOMIC DNA]</scope>
    <source>
        <strain evidence="1 2">CGMCC 1.7059</strain>
    </source>
</reference>
<accession>A0A1H2S5X5</accession>
<evidence type="ECO:0000313" key="2">
    <source>
        <dbReference type="Proteomes" id="UP000199675"/>
    </source>
</evidence>
<evidence type="ECO:0000313" key="1">
    <source>
        <dbReference type="EMBL" id="SDW27011.1"/>
    </source>
</evidence>
<sequence>MSLSIFCHRRVADVQGSLPKYSGDLFSQLAFGGCVTKALLSGRQA</sequence>
<protein>
    <submittedName>
        <fullName evidence="1">Uncharacterized protein</fullName>
    </submittedName>
</protein>
<name>A0A1H2S5X5_9GAMM</name>
<dbReference type="Proteomes" id="UP000199675">
    <property type="component" value="Unassembled WGS sequence"/>
</dbReference>